<reference evidence="5" key="1">
    <citation type="submission" date="2018-03" db="EMBL/GenBank/DDBJ databases">
        <title>A comparative analysis of the Nautiliaceae.</title>
        <authorList>
            <person name="Grosche A."/>
            <person name="Smedile F."/>
            <person name="Vetriani C."/>
        </authorList>
    </citation>
    <scope>NUCLEOTIDE SEQUENCE [LARGE SCALE GENOMIC DNA]</scope>
    <source>
        <strain evidence="5">TB6</strain>
    </source>
</reference>
<dbReference type="EMBL" id="CP027432">
    <property type="protein sequence ID" value="QCI28856.1"/>
    <property type="molecule type" value="Genomic_DNA"/>
</dbReference>
<sequence length="161" mass="18643">MRKYLLLLPLAFLGCSVSNTTTKVKNFTKCYIHQLPAPFWVCYQSSFLAVGKVFTDKVSRLKQEEAFSNGVAQLINKLQNKTKILLNKLDINDEKRVKQILDAVKSYVIVNAIQGSSWYSKKDKMLYVEVKINDKDFKDFLLRQLGNIDKNKYEIAFNESF</sequence>
<dbReference type="Proteomes" id="UP000298805">
    <property type="component" value="Chromosome"/>
</dbReference>
<reference evidence="3 4" key="2">
    <citation type="submission" date="2018-11" db="EMBL/GenBank/DDBJ databases">
        <title>Genomic Encyclopedia of Type Strains, Phase IV (KMG-IV): sequencing the most valuable type-strain genomes for metagenomic binning, comparative biology and taxonomic classification.</title>
        <authorList>
            <person name="Goeker M."/>
        </authorList>
    </citation>
    <scope>NUCLEOTIDE SEQUENCE [LARGE SCALE GENOMIC DNA]</scope>
    <source>
        <strain evidence="3 4">DSM 27783</strain>
    </source>
</reference>
<name>A0AAJ4RBZ6_9BACT</name>
<dbReference type="Proteomes" id="UP000272781">
    <property type="component" value="Unassembled WGS sequence"/>
</dbReference>
<dbReference type="RefSeq" id="WP_123352778.1">
    <property type="nucleotide sequence ID" value="NZ_CP027432.2"/>
</dbReference>
<evidence type="ECO:0000313" key="5">
    <source>
        <dbReference type="Proteomes" id="UP000298805"/>
    </source>
</evidence>
<evidence type="ECO:0000313" key="3">
    <source>
        <dbReference type="EMBL" id="ROR39446.1"/>
    </source>
</evidence>
<accession>A0AAJ4RBZ6</accession>
<evidence type="ECO:0000313" key="4">
    <source>
        <dbReference type="Proteomes" id="UP000272781"/>
    </source>
</evidence>
<protein>
    <recommendedName>
        <fullName evidence="6">LPP20 lipoprotein</fullName>
    </recommendedName>
</protein>
<feature type="chain" id="PRO_5042463799" description="LPP20 lipoprotein" evidence="1">
    <location>
        <begin position="21"/>
        <end position="161"/>
    </location>
</feature>
<organism evidence="3 4">
    <name type="scientific">Caminibacter pacificus</name>
    <dbReference type="NCBI Taxonomy" id="1424653"/>
    <lineage>
        <taxon>Bacteria</taxon>
        <taxon>Pseudomonadati</taxon>
        <taxon>Campylobacterota</taxon>
        <taxon>Epsilonproteobacteria</taxon>
        <taxon>Nautiliales</taxon>
        <taxon>Nautiliaceae</taxon>
        <taxon>Caminibacter</taxon>
    </lineage>
</organism>
<evidence type="ECO:0008006" key="6">
    <source>
        <dbReference type="Google" id="ProtNLM"/>
    </source>
</evidence>
<dbReference type="PROSITE" id="PS51257">
    <property type="entry name" value="PROKAR_LIPOPROTEIN"/>
    <property type="match status" value="1"/>
</dbReference>
<keyword evidence="1" id="KW-0732">Signal</keyword>
<evidence type="ECO:0000256" key="1">
    <source>
        <dbReference type="SAM" id="SignalP"/>
    </source>
</evidence>
<dbReference type="AlphaFoldDB" id="A0AAJ4RBZ6"/>
<reference evidence="2" key="3">
    <citation type="submission" date="2019-06" db="EMBL/GenBank/DDBJ databases">
        <title>A comparative analysis of the Nautiliaceae.</title>
        <authorList>
            <person name="Grosche A."/>
            <person name="Smedile F."/>
            <person name="Vetriani C."/>
        </authorList>
    </citation>
    <scope>NUCLEOTIDE SEQUENCE</scope>
    <source>
        <strain evidence="2">TB6</strain>
    </source>
</reference>
<dbReference type="EMBL" id="RJVK01000003">
    <property type="protein sequence ID" value="ROR39446.1"/>
    <property type="molecule type" value="Genomic_DNA"/>
</dbReference>
<proteinExistence type="predicted"/>
<feature type="signal peptide" evidence="1">
    <location>
        <begin position="1"/>
        <end position="20"/>
    </location>
</feature>
<evidence type="ECO:0000313" key="2">
    <source>
        <dbReference type="EMBL" id="QCI28856.1"/>
    </source>
</evidence>
<gene>
    <name evidence="2" type="ORF">C6V80_07710</name>
    <name evidence="3" type="ORF">EDC58_1386</name>
</gene>
<keyword evidence="5" id="KW-1185">Reference proteome</keyword>